<reference evidence="10" key="1">
    <citation type="submission" date="2018-05" db="EMBL/GenBank/DDBJ databases">
        <authorList>
            <person name="Lanie J.A."/>
            <person name="Ng W.-L."/>
            <person name="Kazmierczak K.M."/>
            <person name="Andrzejewski T.M."/>
            <person name="Davidsen T.M."/>
            <person name="Wayne K.J."/>
            <person name="Tettelin H."/>
            <person name="Glass J.I."/>
            <person name="Rusch D."/>
            <person name="Podicherti R."/>
            <person name="Tsui H.-C.T."/>
            <person name="Winkler M.E."/>
        </authorList>
    </citation>
    <scope>NUCLEOTIDE SEQUENCE</scope>
</reference>
<comment type="subcellular location">
    <subcellularLocation>
        <location evidence="1">Cell membrane</location>
        <topology evidence="1">Multi-pass membrane protein</topology>
    </subcellularLocation>
</comment>
<comment type="similarity">
    <text evidence="2">Belongs to the binding-protein-dependent transport system permease family. CysTW subfamily.</text>
</comment>
<evidence type="ECO:0000256" key="3">
    <source>
        <dbReference type="ARBA" id="ARBA00022448"/>
    </source>
</evidence>
<dbReference type="EMBL" id="UINC01134724">
    <property type="protein sequence ID" value="SVD18438.1"/>
    <property type="molecule type" value="Genomic_DNA"/>
</dbReference>
<dbReference type="InterPro" id="IPR000515">
    <property type="entry name" value="MetI-like"/>
</dbReference>
<protein>
    <recommendedName>
        <fullName evidence="9">ABC transmembrane type-1 domain-containing protein</fullName>
    </recommendedName>
</protein>
<name>A0A382TAR5_9ZZZZ</name>
<keyword evidence="6 8" id="KW-1133">Transmembrane helix</keyword>
<feature type="transmembrane region" description="Helical" evidence="8">
    <location>
        <begin position="201"/>
        <end position="219"/>
    </location>
</feature>
<evidence type="ECO:0000256" key="5">
    <source>
        <dbReference type="ARBA" id="ARBA00022692"/>
    </source>
</evidence>
<gene>
    <name evidence="10" type="ORF">METZ01_LOCUS371292</name>
</gene>
<keyword evidence="5 8" id="KW-0812">Transmembrane</keyword>
<feature type="non-terminal residue" evidence="10">
    <location>
        <position position="243"/>
    </location>
</feature>
<keyword evidence="4" id="KW-1003">Cell membrane</keyword>
<feature type="transmembrane region" description="Helical" evidence="8">
    <location>
        <begin position="138"/>
        <end position="166"/>
    </location>
</feature>
<sequence>VKKTGILQWRVEYLILPVLLFYALTLLWPTIQMVLTSMPDGDPLKFYRYILASNLYQEALARTFYYSLIATLGTLILGYPLAYYMVRGKNWIRLAITALVVVPMFVALLVRTFGWMMIFSRTGPISRLLLEVGLTDELIVLMYTTVAVQIGMVAVLLPFMVLPLYATMRRIDGQLLQAARVLGAPPTAVFGQIFLPLSLPGVFSGVIIVFILSLGFYITPDLLGGSSNQVYAVLLAKAVKLNS</sequence>
<dbReference type="Pfam" id="PF00528">
    <property type="entry name" value="BPD_transp_1"/>
    <property type="match status" value="1"/>
</dbReference>
<evidence type="ECO:0000256" key="6">
    <source>
        <dbReference type="ARBA" id="ARBA00022989"/>
    </source>
</evidence>
<evidence type="ECO:0000256" key="2">
    <source>
        <dbReference type="ARBA" id="ARBA00007069"/>
    </source>
</evidence>
<evidence type="ECO:0000313" key="10">
    <source>
        <dbReference type="EMBL" id="SVD18438.1"/>
    </source>
</evidence>
<feature type="transmembrane region" description="Helical" evidence="8">
    <location>
        <begin position="12"/>
        <end position="31"/>
    </location>
</feature>
<dbReference type="PANTHER" id="PTHR42929">
    <property type="entry name" value="INNER MEMBRANE ABC TRANSPORTER PERMEASE PROTEIN YDCU-RELATED-RELATED"/>
    <property type="match status" value="1"/>
</dbReference>
<dbReference type="Gene3D" id="1.10.3720.10">
    <property type="entry name" value="MetI-like"/>
    <property type="match status" value="1"/>
</dbReference>
<keyword evidence="7 8" id="KW-0472">Membrane</keyword>
<feature type="non-terminal residue" evidence="10">
    <location>
        <position position="1"/>
    </location>
</feature>
<dbReference type="PROSITE" id="PS50928">
    <property type="entry name" value="ABC_TM1"/>
    <property type="match status" value="1"/>
</dbReference>
<dbReference type="SUPFAM" id="SSF161098">
    <property type="entry name" value="MetI-like"/>
    <property type="match status" value="1"/>
</dbReference>
<dbReference type="InterPro" id="IPR035906">
    <property type="entry name" value="MetI-like_sf"/>
</dbReference>
<dbReference type="AlphaFoldDB" id="A0A382TAR5"/>
<feature type="transmembrane region" description="Helical" evidence="8">
    <location>
        <begin position="94"/>
        <end position="118"/>
    </location>
</feature>
<dbReference type="GO" id="GO:0005886">
    <property type="term" value="C:plasma membrane"/>
    <property type="evidence" value="ECO:0007669"/>
    <property type="project" value="UniProtKB-SubCell"/>
</dbReference>
<evidence type="ECO:0000256" key="4">
    <source>
        <dbReference type="ARBA" id="ARBA00022475"/>
    </source>
</evidence>
<organism evidence="10">
    <name type="scientific">marine metagenome</name>
    <dbReference type="NCBI Taxonomy" id="408172"/>
    <lineage>
        <taxon>unclassified sequences</taxon>
        <taxon>metagenomes</taxon>
        <taxon>ecological metagenomes</taxon>
    </lineage>
</organism>
<dbReference type="CDD" id="cd06261">
    <property type="entry name" value="TM_PBP2"/>
    <property type="match status" value="1"/>
</dbReference>
<feature type="domain" description="ABC transmembrane type-1" evidence="9">
    <location>
        <begin position="60"/>
        <end position="243"/>
    </location>
</feature>
<accession>A0A382TAR5</accession>
<dbReference type="PANTHER" id="PTHR42929:SF5">
    <property type="entry name" value="ABC TRANSPORTER PERMEASE PROTEIN"/>
    <property type="match status" value="1"/>
</dbReference>
<dbReference type="GO" id="GO:0055085">
    <property type="term" value="P:transmembrane transport"/>
    <property type="evidence" value="ECO:0007669"/>
    <property type="project" value="InterPro"/>
</dbReference>
<proteinExistence type="inferred from homology"/>
<keyword evidence="3" id="KW-0813">Transport</keyword>
<evidence type="ECO:0000256" key="8">
    <source>
        <dbReference type="SAM" id="Phobius"/>
    </source>
</evidence>
<feature type="transmembrane region" description="Helical" evidence="8">
    <location>
        <begin position="64"/>
        <end position="82"/>
    </location>
</feature>
<evidence type="ECO:0000259" key="9">
    <source>
        <dbReference type="PROSITE" id="PS50928"/>
    </source>
</evidence>
<evidence type="ECO:0000256" key="1">
    <source>
        <dbReference type="ARBA" id="ARBA00004651"/>
    </source>
</evidence>
<evidence type="ECO:0000256" key="7">
    <source>
        <dbReference type="ARBA" id="ARBA00023136"/>
    </source>
</evidence>